<dbReference type="AlphaFoldDB" id="A0AAV1SAV4"/>
<sequence length="118" mass="13144">MATIQLKSDAIFELLQRFLETDEGIAVKNKINLVYQFNLAPEKIGKDEVSYTIDLKKGEVIKGPYQGGKTDATFTLRDEDFVKLADGKLNPQGVLKVKGSLSAAQKFTPDIFPKRPKL</sequence>
<proteinExistence type="predicted"/>
<feature type="domain" description="SCP2" evidence="1">
    <location>
        <begin position="29"/>
        <end position="108"/>
    </location>
</feature>
<gene>
    <name evidence="2" type="ORF">DCAF_LOCUS20238</name>
</gene>
<accession>A0AAV1SAV4</accession>
<comment type="caution">
    <text evidence="2">The sequence shown here is derived from an EMBL/GenBank/DDBJ whole genome shotgun (WGS) entry which is preliminary data.</text>
</comment>
<organism evidence="2 3">
    <name type="scientific">Dovyalis caffra</name>
    <dbReference type="NCBI Taxonomy" id="77055"/>
    <lineage>
        <taxon>Eukaryota</taxon>
        <taxon>Viridiplantae</taxon>
        <taxon>Streptophyta</taxon>
        <taxon>Embryophyta</taxon>
        <taxon>Tracheophyta</taxon>
        <taxon>Spermatophyta</taxon>
        <taxon>Magnoliopsida</taxon>
        <taxon>eudicotyledons</taxon>
        <taxon>Gunneridae</taxon>
        <taxon>Pentapetalae</taxon>
        <taxon>rosids</taxon>
        <taxon>fabids</taxon>
        <taxon>Malpighiales</taxon>
        <taxon>Salicaceae</taxon>
        <taxon>Flacourtieae</taxon>
        <taxon>Dovyalis</taxon>
    </lineage>
</organism>
<evidence type="ECO:0000313" key="3">
    <source>
        <dbReference type="Proteomes" id="UP001314170"/>
    </source>
</evidence>
<keyword evidence="3" id="KW-1185">Reference proteome</keyword>
<name>A0AAV1SAV4_9ROSI</name>
<protein>
    <recommendedName>
        <fullName evidence="1">SCP2 domain-containing protein</fullName>
    </recommendedName>
</protein>
<dbReference type="Pfam" id="PF02036">
    <property type="entry name" value="SCP2"/>
    <property type="match status" value="1"/>
</dbReference>
<dbReference type="Proteomes" id="UP001314170">
    <property type="component" value="Unassembled WGS sequence"/>
</dbReference>
<evidence type="ECO:0000313" key="2">
    <source>
        <dbReference type="EMBL" id="CAK7347551.1"/>
    </source>
</evidence>
<dbReference type="InterPro" id="IPR003033">
    <property type="entry name" value="SCP2_sterol-bd_dom"/>
</dbReference>
<dbReference type="Gene3D" id="3.30.1050.10">
    <property type="entry name" value="SCP2 sterol-binding domain"/>
    <property type="match status" value="1"/>
</dbReference>
<dbReference type="PANTHER" id="PTHR10094">
    <property type="entry name" value="STEROL CARRIER PROTEIN 2 SCP-2 FAMILY PROTEIN"/>
    <property type="match status" value="1"/>
</dbReference>
<dbReference type="SUPFAM" id="SSF55718">
    <property type="entry name" value="SCP-like"/>
    <property type="match status" value="1"/>
</dbReference>
<evidence type="ECO:0000259" key="1">
    <source>
        <dbReference type="Pfam" id="PF02036"/>
    </source>
</evidence>
<dbReference type="PANTHER" id="PTHR10094:SF25">
    <property type="entry name" value="SCP2 STEROL-BINDING DOMAIN-CONTAINING PROTEIN 1"/>
    <property type="match status" value="1"/>
</dbReference>
<dbReference type="InterPro" id="IPR036527">
    <property type="entry name" value="SCP2_sterol-bd_dom_sf"/>
</dbReference>
<reference evidence="2 3" key="1">
    <citation type="submission" date="2024-01" db="EMBL/GenBank/DDBJ databases">
        <authorList>
            <person name="Waweru B."/>
        </authorList>
    </citation>
    <scope>NUCLEOTIDE SEQUENCE [LARGE SCALE GENOMIC DNA]</scope>
</reference>
<dbReference type="EMBL" id="CAWUPB010001173">
    <property type="protein sequence ID" value="CAK7347551.1"/>
    <property type="molecule type" value="Genomic_DNA"/>
</dbReference>
<dbReference type="GO" id="GO:0005829">
    <property type="term" value="C:cytosol"/>
    <property type="evidence" value="ECO:0007669"/>
    <property type="project" value="TreeGrafter"/>
</dbReference>